<dbReference type="OrthoDB" id="2327868at2"/>
<evidence type="ECO:0000313" key="3">
    <source>
        <dbReference type="Proteomes" id="UP000239920"/>
    </source>
</evidence>
<comment type="caution">
    <text evidence="2">The sequence shown here is derived from an EMBL/GenBank/DDBJ whole genome shotgun (WGS) entry which is preliminary data.</text>
</comment>
<feature type="transmembrane region" description="Helical" evidence="1">
    <location>
        <begin position="92"/>
        <end position="110"/>
    </location>
</feature>
<keyword evidence="1" id="KW-0812">Transmembrane</keyword>
<gene>
    <name evidence="2" type="ORF">CK797_01545</name>
</gene>
<organism evidence="2 3">
    <name type="scientific">Limosilactobacillus pontis</name>
    <dbReference type="NCBI Taxonomy" id="35787"/>
    <lineage>
        <taxon>Bacteria</taxon>
        <taxon>Bacillati</taxon>
        <taxon>Bacillota</taxon>
        <taxon>Bacilli</taxon>
        <taxon>Lactobacillales</taxon>
        <taxon>Lactobacillaceae</taxon>
        <taxon>Limosilactobacillus</taxon>
    </lineage>
</organism>
<dbReference type="AlphaFoldDB" id="A0A2J6NQC3"/>
<dbReference type="Proteomes" id="UP000239920">
    <property type="component" value="Unassembled WGS sequence"/>
</dbReference>
<protein>
    <submittedName>
        <fullName evidence="2">Uncharacterized protein</fullName>
    </submittedName>
</protein>
<dbReference type="RefSeq" id="WP_104688057.1">
    <property type="nucleotide sequence ID" value="NZ_JBKTHY010000008.1"/>
</dbReference>
<sequence length="111" mass="12601">MLQAIAIFATAFLIVANLGGNKAQKEKHVTDWLIFARLCFFVLLTVSIVRLILIFPNELGSGIGLIIYLILVYAFMETNFRLKRETFGNPNRSYIVIFALVIALIAVTFWF</sequence>
<evidence type="ECO:0000256" key="1">
    <source>
        <dbReference type="SAM" id="Phobius"/>
    </source>
</evidence>
<dbReference type="EMBL" id="PNFV01000001">
    <property type="protein sequence ID" value="PMB83503.1"/>
    <property type="molecule type" value="Genomic_DNA"/>
</dbReference>
<accession>A0A2J6NQC3</accession>
<name>A0A2J6NQC3_9LACO</name>
<proteinExistence type="predicted"/>
<keyword evidence="1" id="KW-1133">Transmembrane helix</keyword>
<keyword evidence="1" id="KW-0472">Membrane</keyword>
<feature type="transmembrane region" description="Helical" evidence="1">
    <location>
        <begin position="33"/>
        <end position="52"/>
    </location>
</feature>
<evidence type="ECO:0000313" key="2">
    <source>
        <dbReference type="EMBL" id="PMB83503.1"/>
    </source>
</evidence>
<feature type="transmembrane region" description="Helical" evidence="1">
    <location>
        <begin position="59"/>
        <end position="76"/>
    </location>
</feature>
<reference evidence="2 3" key="1">
    <citation type="submission" date="2017-09" db="EMBL/GenBank/DDBJ databases">
        <title>Bacterial strain isolated from the female urinary microbiota.</title>
        <authorList>
            <person name="Thomas-White K."/>
            <person name="Kumar N."/>
            <person name="Forster S."/>
            <person name="Putonti C."/>
            <person name="Lawley T."/>
            <person name="Wolfe A.J."/>
        </authorList>
    </citation>
    <scope>NUCLEOTIDE SEQUENCE [LARGE SCALE GENOMIC DNA]</scope>
    <source>
        <strain evidence="2 3">UMB0683</strain>
    </source>
</reference>